<sequence length="107" mass="12486">MARSCAVSVQVATVAPWWPRPHCAVISWKRLFTDHDAYRLTFNLPERIESWISANEERRVVRTRRIKAELLSSITIYDTYGGESQVYRLRYDPTTLRRPASDTATQE</sequence>
<organism evidence="1 2">
    <name type="scientific">Catenulispora subtropica</name>
    <dbReference type="NCBI Taxonomy" id="450798"/>
    <lineage>
        <taxon>Bacteria</taxon>
        <taxon>Bacillati</taxon>
        <taxon>Actinomycetota</taxon>
        <taxon>Actinomycetes</taxon>
        <taxon>Catenulisporales</taxon>
        <taxon>Catenulisporaceae</taxon>
        <taxon>Catenulispora</taxon>
    </lineage>
</organism>
<dbReference type="Proteomes" id="UP001499854">
    <property type="component" value="Unassembled WGS sequence"/>
</dbReference>
<reference evidence="2" key="1">
    <citation type="journal article" date="2019" name="Int. J. Syst. Evol. Microbiol.">
        <title>The Global Catalogue of Microorganisms (GCM) 10K type strain sequencing project: providing services to taxonomists for standard genome sequencing and annotation.</title>
        <authorList>
            <consortium name="The Broad Institute Genomics Platform"/>
            <consortium name="The Broad Institute Genome Sequencing Center for Infectious Disease"/>
            <person name="Wu L."/>
            <person name="Ma J."/>
        </authorList>
    </citation>
    <scope>NUCLEOTIDE SEQUENCE [LARGE SCALE GENOMIC DNA]</scope>
    <source>
        <strain evidence="2">JCM 16013</strain>
    </source>
</reference>
<accession>A0ABP5CMU0</accession>
<evidence type="ECO:0000313" key="1">
    <source>
        <dbReference type="EMBL" id="GAA1966267.1"/>
    </source>
</evidence>
<name>A0ABP5CMU0_9ACTN</name>
<evidence type="ECO:0000313" key="2">
    <source>
        <dbReference type="Proteomes" id="UP001499854"/>
    </source>
</evidence>
<dbReference type="EMBL" id="BAAAQM010000011">
    <property type="protein sequence ID" value="GAA1966267.1"/>
    <property type="molecule type" value="Genomic_DNA"/>
</dbReference>
<gene>
    <name evidence="1" type="ORF">GCM10009838_25000</name>
</gene>
<proteinExistence type="predicted"/>
<comment type="caution">
    <text evidence="1">The sequence shown here is derived from an EMBL/GenBank/DDBJ whole genome shotgun (WGS) entry which is preliminary data.</text>
</comment>
<keyword evidence="2" id="KW-1185">Reference proteome</keyword>
<protein>
    <submittedName>
        <fullName evidence="1">Uncharacterized protein</fullName>
    </submittedName>
</protein>